<evidence type="ECO:0000256" key="8">
    <source>
        <dbReference type="ARBA" id="ARBA00041958"/>
    </source>
</evidence>
<protein>
    <recommendedName>
        <fullName evidence="7">Regulator of microtubule dynamics protein 1</fullName>
    </recommendedName>
    <alternativeName>
        <fullName evidence="8">Protein FAM82B</fullName>
    </alternativeName>
</protein>
<dbReference type="GO" id="GO:0097431">
    <property type="term" value="C:mitotic spindle pole"/>
    <property type="evidence" value="ECO:0007669"/>
    <property type="project" value="TreeGrafter"/>
</dbReference>
<evidence type="ECO:0000256" key="5">
    <source>
        <dbReference type="ARBA" id="ARBA00022803"/>
    </source>
</evidence>
<keyword evidence="3" id="KW-0963">Cytoplasm</keyword>
<dbReference type="PANTHER" id="PTHR16056:SF16">
    <property type="entry name" value="REGULATOR OF MICROTUBULE DYNAMICS PROTEIN 1"/>
    <property type="match status" value="1"/>
</dbReference>
<name>A0AAJ7FFI7_CEPCN</name>
<dbReference type="AlphaFoldDB" id="A0AAJ7FFI7"/>
<dbReference type="InterPro" id="IPR049039">
    <property type="entry name" value="RMD1-3_a_helical_rpt"/>
</dbReference>
<keyword evidence="9" id="KW-1185">Reference proteome</keyword>
<comment type="subunit">
    <text evidence="2">Interacts with microtubules.</text>
</comment>
<dbReference type="GO" id="GO:0008017">
    <property type="term" value="F:microtubule binding"/>
    <property type="evidence" value="ECO:0007669"/>
    <property type="project" value="TreeGrafter"/>
</dbReference>
<dbReference type="Proteomes" id="UP000694920">
    <property type="component" value="Unplaced"/>
</dbReference>
<evidence type="ECO:0000313" key="9">
    <source>
        <dbReference type="Proteomes" id="UP000694920"/>
    </source>
</evidence>
<dbReference type="GO" id="GO:0005739">
    <property type="term" value="C:mitochondrion"/>
    <property type="evidence" value="ECO:0007669"/>
    <property type="project" value="TreeGrafter"/>
</dbReference>
<dbReference type="RefSeq" id="XP_015589295.1">
    <property type="nucleotide sequence ID" value="XM_015733809.2"/>
</dbReference>
<evidence type="ECO:0000313" key="11">
    <source>
        <dbReference type="RefSeq" id="XP_015589294.1"/>
    </source>
</evidence>
<dbReference type="SUPFAM" id="SSF48452">
    <property type="entry name" value="TPR-like"/>
    <property type="match status" value="1"/>
</dbReference>
<dbReference type="KEGG" id="ccin:107264958"/>
<dbReference type="Gene3D" id="1.25.40.10">
    <property type="entry name" value="Tetratricopeptide repeat domain"/>
    <property type="match status" value="1"/>
</dbReference>
<dbReference type="GeneID" id="107264958"/>
<evidence type="ECO:0000313" key="10">
    <source>
        <dbReference type="RefSeq" id="XP_015589293.1"/>
    </source>
</evidence>
<gene>
    <name evidence="10 11 12" type="primary">LOC107264958</name>
</gene>
<keyword evidence="6" id="KW-0206">Cytoskeleton</keyword>
<reference evidence="10 11" key="1">
    <citation type="submission" date="2025-04" db="UniProtKB">
        <authorList>
            <consortium name="RefSeq"/>
        </authorList>
    </citation>
    <scope>IDENTIFICATION</scope>
</reference>
<dbReference type="RefSeq" id="XP_015589294.1">
    <property type="nucleotide sequence ID" value="XM_015733808.2"/>
</dbReference>
<evidence type="ECO:0000256" key="3">
    <source>
        <dbReference type="ARBA" id="ARBA00022490"/>
    </source>
</evidence>
<dbReference type="Pfam" id="PF21033">
    <property type="entry name" value="RMD1-3"/>
    <property type="match status" value="1"/>
</dbReference>
<sequence>MIFQRFVHFISNRRIAQKAIAYSVNKSSRQFCTIENWPKRLFLISQFSAMSIWGLIKKDPNENTIITAKEVLLAKADALFDQGEYNKIYELLNNYRDNRDVEILWRLSRALYKMSKTASEVEAKKMIYESYDLISTALSIQEDHYAVHKWMSVLLDSKSNYEGMKARIGQLYNVKSHMLRALELNPTDATTLHMLGCWCYHIADLAWYQRKIAAVIFGEPPSCTYEEALEYFEKAEKEDPMFYIDNLLFLGKTYLKLNRKEEALKYLIMASEYPVKNDYDHNAKQEALKLLAKM</sequence>
<dbReference type="GO" id="GO:0005876">
    <property type="term" value="C:spindle microtubule"/>
    <property type="evidence" value="ECO:0007669"/>
    <property type="project" value="TreeGrafter"/>
</dbReference>
<evidence type="ECO:0000256" key="6">
    <source>
        <dbReference type="ARBA" id="ARBA00023212"/>
    </source>
</evidence>
<evidence type="ECO:0000256" key="7">
    <source>
        <dbReference type="ARBA" id="ARBA00039966"/>
    </source>
</evidence>
<proteinExistence type="predicted"/>
<evidence type="ECO:0000256" key="2">
    <source>
        <dbReference type="ARBA" id="ARBA00011375"/>
    </source>
</evidence>
<evidence type="ECO:0000256" key="1">
    <source>
        <dbReference type="ARBA" id="ARBA00004245"/>
    </source>
</evidence>
<organism evidence="9 10">
    <name type="scientific">Cephus cinctus</name>
    <name type="common">Wheat stem sawfly</name>
    <dbReference type="NCBI Taxonomy" id="211228"/>
    <lineage>
        <taxon>Eukaryota</taxon>
        <taxon>Metazoa</taxon>
        <taxon>Ecdysozoa</taxon>
        <taxon>Arthropoda</taxon>
        <taxon>Hexapoda</taxon>
        <taxon>Insecta</taxon>
        <taxon>Pterygota</taxon>
        <taxon>Neoptera</taxon>
        <taxon>Endopterygota</taxon>
        <taxon>Hymenoptera</taxon>
        <taxon>Cephoidea</taxon>
        <taxon>Cephidae</taxon>
        <taxon>Cephus</taxon>
    </lineage>
</organism>
<comment type="subcellular location">
    <subcellularLocation>
        <location evidence="1">Cytoplasm</location>
        <location evidence="1">Cytoskeleton</location>
    </subcellularLocation>
</comment>
<evidence type="ECO:0000256" key="4">
    <source>
        <dbReference type="ARBA" id="ARBA00022737"/>
    </source>
</evidence>
<dbReference type="InterPro" id="IPR011990">
    <property type="entry name" value="TPR-like_helical_dom_sf"/>
</dbReference>
<keyword evidence="4" id="KW-0677">Repeat</keyword>
<dbReference type="PANTHER" id="PTHR16056">
    <property type="entry name" value="REGULATOR OF MICROTUBULE DYNAMICS PROTEIN"/>
    <property type="match status" value="1"/>
</dbReference>
<dbReference type="RefSeq" id="XP_015589293.1">
    <property type="nucleotide sequence ID" value="XM_015733807.2"/>
</dbReference>
<evidence type="ECO:0000313" key="12">
    <source>
        <dbReference type="RefSeq" id="XP_015589295.1"/>
    </source>
</evidence>
<keyword evidence="5" id="KW-0802">TPR repeat</keyword>
<accession>A0AAJ7FFI7</accession>